<dbReference type="Gene3D" id="2.60.120.180">
    <property type="match status" value="1"/>
</dbReference>
<dbReference type="AlphaFoldDB" id="A0A0C3PW60"/>
<dbReference type="GO" id="GO:0031176">
    <property type="term" value="F:endo-1,4-beta-xylanase activity"/>
    <property type="evidence" value="ECO:0007669"/>
    <property type="project" value="UniProtKB-UniRule"/>
</dbReference>
<evidence type="ECO:0000256" key="2">
    <source>
        <dbReference type="ARBA" id="ARBA00004851"/>
    </source>
</evidence>
<gene>
    <name evidence="17" type="ORF">PHLGIDRAFT_113976</name>
</gene>
<keyword evidence="9 11" id="KW-0326">Glycosidase</keyword>
<dbReference type="HOGENOM" id="CLU_052631_0_1_1"/>
<evidence type="ECO:0000256" key="11">
    <source>
        <dbReference type="PROSITE-ProRule" id="PRU01097"/>
    </source>
</evidence>
<dbReference type="GO" id="GO:0005576">
    <property type="term" value="C:extracellular region"/>
    <property type="evidence" value="ECO:0007669"/>
    <property type="project" value="InterPro"/>
</dbReference>
<dbReference type="PANTHER" id="PTHR46828:SF2">
    <property type="entry name" value="ENDO-1,4-BETA-XYLANASE A-RELATED"/>
    <property type="match status" value="1"/>
</dbReference>
<dbReference type="InterPro" id="IPR013319">
    <property type="entry name" value="GH11/12"/>
</dbReference>
<dbReference type="SUPFAM" id="SSF57180">
    <property type="entry name" value="Cellulose-binding domain"/>
    <property type="match status" value="1"/>
</dbReference>
<feature type="signal peptide" evidence="14">
    <location>
        <begin position="1"/>
        <end position="18"/>
    </location>
</feature>
<keyword evidence="6 14" id="KW-0732">Signal</keyword>
<evidence type="ECO:0000313" key="18">
    <source>
        <dbReference type="Proteomes" id="UP000053257"/>
    </source>
</evidence>
<protein>
    <recommendedName>
        <fullName evidence="4 11">Endo-1,4-beta-xylanase</fullName>
        <ecNumber evidence="4 11">3.2.1.8</ecNumber>
    </recommendedName>
</protein>
<sequence length="289" mass="29977">MVLFASFLLAAAAAAVSAFPFHPDQFNATELHRRATPSSTGTNGGFYYSFWTDGTGDVTYTNEAGGEYSVTWTGNQGNFVGGKGWNPGSAQAISFTGSYEPNGNSYLSVYGWSTNPLVEYYINEDFGTYNPSTGLALKGTVTSDGSVYNIYETTRTNAPSIDGTQTFQQYWSVRQTHRTSGTVTTANHFNAWAALGMPLGTFNYQILATEGYNSAGQSTVTVGSGTGAPSAGGGAGAPSSTSSTAPAQSSGAGTVAHWGQCGGEGWTGGTVCVSGFSCTCSGAYYCQCL</sequence>
<evidence type="ECO:0000256" key="8">
    <source>
        <dbReference type="ARBA" id="ARBA00023277"/>
    </source>
</evidence>
<feature type="active site" description="Nucleophile" evidence="11">
    <location>
        <position position="119"/>
    </location>
</feature>
<dbReference type="EC" id="3.2.1.8" evidence="4 11"/>
<evidence type="ECO:0000256" key="5">
    <source>
        <dbReference type="ARBA" id="ARBA00022651"/>
    </source>
</evidence>
<dbReference type="PROSITE" id="PS00562">
    <property type="entry name" value="CBM1_1"/>
    <property type="match status" value="1"/>
</dbReference>
<dbReference type="Pfam" id="PF00457">
    <property type="entry name" value="Glyco_hydro_11"/>
    <property type="match status" value="1"/>
</dbReference>
<dbReference type="PROSITE" id="PS51164">
    <property type="entry name" value="CBM1_2"/>
    <property type="match status" value="1"/>
</dbReference>
<dbReference type="InterPro" id="IPR001137">
    <property type="entry name" value="Glyco_hydro_11"/>
</dbReference>
<comment type="catalytic activity">
    <reaction evidence="1 11 12">
        <text>Endohydrolysis of (1-&gt;4)-beta-D-xylosidic linkages in xylans.</text>
        <dbReference type="EC" id="3.2.1.8"/>
    </reaction>
</comment>
<feature type="chain" id="PRO_5002168159" description="Endo-1,4-beta-xylanase" evidence="14">
    <location>
        <begin position="19"/>
        <end position="289"/>
    </location>
</feature>
<name>A0A0C3PW60_PHLG1</name>
<keyword evidence="7 11" id="KW-0378">Hydrolase</keyword>
<evidence type="ECO:0000256" key="10">
    <source>
        <dbReference type="ARBA" id="ARBA00023326"/>
    </source>
</evidence>
<keyword evidence="8 11" id="KW-0119">Carbohydrate metabolism</keyword>
<feature type="compositionally biased region" description="Low complexity" evidence="13">
    <location>
        <begin position="237"/>
        <end position="251"/>
    </location>
</feature>
<evidence type="ECO:0000256" key="13">
    <source>
        <dbReference type="SAM" id="MobiDB-lite"/>
    </source>
</evidence>
<dbReference type="GO" id="GO:0045493">
    <property type="term" value="P:xylan catabolic process"/>
    <property type="evidence" value="ECO:0007669"/>
    <property type="project" value="UniProtKB-UniRule"/>
</dbReference>
<dbReference type="SMART" id="SM00236">
    <property type="entry name" value="fCBD"/>
    <property type="match status" value="1"/>
</dbReference>
<evidence type="ECO:0000256" key="7">
    <source>
        <dbReference type="ARBA" id="ARBA00022801"/>
    </source>
</evidence>
<feature type="domain" description="CBM1" evidence="15">
    <location>
        <begin position="253"/>
        <end position="289"/>
    </location>
</feature>
<evidence type="ECO:0000259" key="16">
    <source>
        <dbReference type="PROSITE" id="PS51761"/>
    </source>
</evidence>
<evidence type="ECO:0000256" key="9">
    <source>
        <dbReference type="ARBA" id="ARBA00023295"/>
    </source>
</evidence>
<evidence type="ECO:0000259" key="15">
    <source>
        <dbReference type="PROSITE" id="PS51164"/>
    </source>
</evidence>
<keyword evidence="10 11" id="KW-0624">Polysaccharide degradation</keyword>
<comment type="pathway">
    <text evidence="2 11 12">Glycan degradation; xylan degradation.</text>
</comment>
<dbReference type="InterPro" id="IPR000254">
    <property type="entry name" value="CBD"/>
</dbReference>
<dbReference type="Pfam" id="PF00734">
    <property type="entry name" value="CBM_1"/>
    <property type="match status" value="1"/>
</dbReference>
<reference evidence="17 18" key="1">
    <citation type="journal article" date="2014" name="PLoS Genet.">
        <title>Analysis of the Phlebiopsis gigantea genome, transcriptome and secretome provides insight into its pioneer colonization strategies of wood.</title>
        <authorList>
            <person name="Hori C."/>
            <person name="Ishida T."/>
            <person name="Igarashi K."/>
            <person name="Samejima M."/>
            <person name="Suzuki H."/>
            <person name="Master E."/>
            <person name="Ferreira P."/>
            <person name="Ruiz-Duenas F.J."/>
            <person name="Held B."/>
            <person name="Canessa P."/>
            <person name="Larrondo L.F."/>
            <person name="Schmoll M."/>
            <person name="Druzhinina I.S."/>
            <person name="Kubicek C.P."/>
            <person name="Gaskell J.A."/>
            <person name="Kersten P."/>
            <person name="St John F."/>
            <person name="Glasner J."/>
            <person name="Sabat G."/>
            <person name="Splinter BonDurant S."/>
            <person name="Syed K."/>
            <person name="Yadav J."/>
            <person name="Mgbeahuruike A.C."/>
            <person name="Kovalchuk A."/>
            <person name="Asiegbu F.O."/>
            <person name="Lackner G."/>
            <person name="Hoffmeister D."/>
            <person name="Rencoret J."/>
            <person name="Gutierrez A."/>
            <person name="Sun H."/>
            <person name="Lindquist E."/>
            <person name="Barry K."/>
            <person name="Riley R."/>
            <person name="Grigoriev I.V."/>
            <person name="Henrissat B."/>
            <person name="Kues U."/>
            <person name="Berka R.M."/>
            <person name="Martinez A.T."/>
            <person name="Covert S.F."/>
            <person name="Blanchette R.A."/>
            <person name="Cullen D."/>
        </authorList>
    </citation>
    <scope>NUCLEOTIDE SEQUENCE [LARGE SCALE GENOMIC DNA]</scope>
    <source>
        <strain evidence="17 18">11061_1 CR5-6</strain>
    </source>
</reference>
<keyword evidence="5 11" id="KW-0858">Xylan degradation</keyword>
<dbReference type="SUPFAM" id="SSF49899">
    <property type="entry name" value="Concanavalin A-like lectins/glucanases"/>
    <property type="match status" value="1"/>
</dbReference>
<proteinExistence type="inferred from homology"/>
<dbReference type="PRINTS" id="PR00911">
    <property type="entry name" value="GLHYDRLASE11"/>
</dbReference>
<dbReference type="InterPro" id="IPR013320">
    <property type="entry name" value="ConA-like_dom_sf"/>
</dbReference>
<feature type="active site" description="Proton donor" evidence="11">
    <location>
        <position position="210"/>
    </location>
</feature>
<dbReference type="PROSITE" id="PS51761">
    <property type="entry name" value="GH11_3"/>
    <property type="match status" value="1"/>
</dbReference>
<evidence type="ECO:0000256" key="1">
    <source>
        <dbReference type="ARBA" id="ARBA00000681"/>
    </source>
</evidence>
<keyword evidence="18" id="KW-1185">Reference proteome</keyword>
<accession>A0A0C3PW60</accession>
<evidence type="ECO:0000256" key="12">
    <source>
        <dbReference type="RuleBase" id="RU362015"/>
    </source>
</evidence>
<feature type="region of interest" description="Disordered" evidence="13">
    <location>
        <begin position="223"/>
        <end position="251"/>
    </location>
</feature>
<dbReference type="InterPro" id="IPR033123">
    <property type="entry name" value="GH11_dom"/>
</dbReference>
<feature type="compositionally biased region" description="Gly residues" evidence="13">
    <location>
        <begin position="224"/>
        <end position="236"/>
    </location>
</feature>
<dbReference type="UniPathway" id="UPA00114"/>
<dbReference type="InterPro" id="IPR035971">
    <property type="entry name" value="CBD_sf"/>
</dbReference>
<feature type="domain" description="GH11" evidence="16">
    <location>
        <begin position="34"/>
        <end position="223"/>
    </location>
</feature>
<evidence type="ECO:0000313" key="17">
    <source>
        <dbReference type="EMBL" id="KIP12198.1"/>
    </source>
</evidence>
<dbReference type="GO" id="GO:0030248">
    <property type="term" value="F:cellulose binding"/>
    <property type="evidence" value="ECO:0007669"/>
    <property type="project" value="InterPro"/>
</dbReference>
<dbReference type="STRING" id="745531.A0A0C3PW60"/>
<evidence type="ECO:0000256" key="4">
    <source>
        <dbReference type="ARBA" id="ARBA00012590"/>
    </source>
</evidence>
<dbReference type="EMBL" id="KN840441">
    <property type="protein sequence ID" value="KIP12198.1"/>
    <property type="molecule type" value="Genomic_DNA"/>
</dbReference>
<evidence type="ECO:0000256" key="14">
    <source>
        <dbReference type="SAM" id="SignalP"/>
    </source>
</evidence>
<dbReference type="Proteomes" id="UP000053257">
    <property type="component" value="Unassembled WGS sequence"/>
</dbReference>
<dbReference type="FunFam" id="2.60.120.180:FF:000001">
    <property type="entry name" value="Endo-1,4-beta-xylanase"/>
    <property type="match status" value="1"/>
</dbReference>
<evidence type="ECO:0000256" key="6">
    <source>
        <dbReference type="ARBA" id="ARBA00022729"/>
    </source>
</evidence>
<dbReference type="OrthoDB" id="2115822at2759"/>
<comment type="similarity">
    <text evidence="3 11 12">Belongs to the glycosyl hydrolase 11 (cellulase G) family.</text>
</comment>
<evidence type="ECO:0000256" key="3">
    <source>
        <dbReference type="ARBA" id="ARBA00007792"/>
    </source>
</evidence>
<organism evidence="17 18">
    <name type="scientific">Phlebiopsis gigantea (strain 11061_1 CR5-6)</name>
    <name type="common">White-rot fungus</name>
    <name type="synonym">Peniophora gigantea</name>
    <dbReference type="NCBI Taxonomy" id="745531"/>
    <lineage>
        <taxon>Eukaryota</taxon>
        <taxon>Fungi</taxon>
        <taxon>Dikarya</taxon>
        <taxon>Basidiomycota</taxon>
        <taxon>Agaricomycotina</taxon>
        <taxon>Agaricomycetes</taxon>
        <taxon>Polyporales</taxon>
        <taxon>Phanerochaetaceae</taxon>
        <taxon>Phlebiopsis</taxon>
    </lineage>
</organism>
<dbReference type="PANTHER" id="PTHR46828">
    <property type="entry name" value="ENDO-1,4-BETA-XYLANASE A-RELATED"/>
    <property type="match status" value="1"/>
</dbReference>